<dbReference type="NCBIfam" id="TIGR01764">
    <property type="entry name" value="excise"/>
    <property type="match status" value="1"/>
</dbReference>
<evidence type="ECO:0000256" key="1">
    <source>
        <dbReference type="ARBA" id="ARBA00022553"/>
    </source>
</evidence>
<dbReference type="Proteomes" id="UP000605201">
    <property type="component" value="Unassembled WGS sequence"/>
</dbReference>
<proteinExistence type="predicted"/>
<protein>
    <submittedName>
        <fullName evidence="4">Response regulator</fullName>
    </submittedName>
</protein>
<dbReference type="SUPFAM" id="SSF46955">
    <property type="entry name" value="Putative DNA-binding domain"/>
    <property type="match status" value="1"/>
</dbReference>
<dbReference type="SUPFAM" id="SSF52172">
    <property type="entry name" value="CheY-like"/>
    <property type="match status" value="1"/>
</dbReference>
<dbReference type="PROSITE" id="PS50110">
    <property type="entry name" value="RESPONSE_REGULATORY"/>
    <property type="match status" value="1"/>
</dbReference>
<keyword evidence="1 2" id="KW-0597">Phosphoprotein</keyword>
<accession>A0A8J6NYP8</accession>
<dbReference type="InterPro" id="IPR041657">
    <property type="entry name" value="HTH_17"/>
</dbReference>
<dbReference type="PANTHER" id="PTHR44591">
    <property type="entry name" value="STRESS RESPONSE REGULATOR PROTEIN 1"/>
    <property type="match status" value="1"/>
</dbReference>
<evidence type="ECO:0000313" key="5">
    <source>
        <dbReference type="Proteomes" id="UP000605201"/>
    </source>
</evidence>
<name>A0A8J6NYP8_9BACT</name>
<dbReference type="CDD" id="cd04762">
    <property type="entry name" value="HTH_MerR-trunc"/>
    <property type="match status" value="1"/>
</dbReference>
<feature type="domain" description="Response regulatory" evidence="3">
    <location>
        <begin position="71"/>
        <end position="187"/>
    </location>
</feature>
<dbReference type="InterPro" id="IPR009061">
    <property type="entry name" value="DNA-bd_dom_put_sf"/>
</dbReference>
<dbReference type="InterPro" id="IPR010093">
    <property type="entry name" value="SinI_DNA-bd"/>
</dbReference>
<dbReference type="InterPro" id="IPR011006">
    <property type="entry name" value="CheY-like_superfamily"/>
</dbReference>
<dbReference type="Pfam" id="PF00072">
    <property type="entry name" value="Response_reg"/>
    <property type="match status" value="1"/>
</dbReference>
<dbReference type="GO" id="GO:0003677">
    <property type="term" value="F:DNA binding"/>
    <property type="evidence" value="ECO:0007669"/>
    <property type="project" value="InterPro"/>
</dbReference>
<dbReference type="SMART" id="SM00448">
    <property type="entry name" value="REC"/>
    <property type="match status" value="1"/>
</dbReference>
<dbReference type="InterPro" id="IPR050595">
    <property type="entry name" value="Bact_response_regulator"/>
</dbReference>
<evidence type="ECO:0000259" key="3">
    <source>
        <dbReference type="PROSITE" id="PS50110"/>
    </source>
</evidence>
<dbReference type="GO" id="GO:0000160">
    <property type="term" value="P:phosphorelay signal transduction system"/>
    <property type="evidence" value="ECO:0007669"/>
    <property type="project" value="InterPro"/>
</dbReference>
<gene>
    <name evidence="4" type="ORF">H8D96_03555</name>
</gene>
<dbReference type="AlphaFoldDB" id="A0A8J6NYP8"/>
<feature type="modified residue" description="4-aspartylphosphate" evidence="2">
    <location>
        <position position="120"/>
    </location>
</feature>
<dbReference type="Pfam" id="PF12728">
    <property type="entry name" value="HTH_17"/>
    <property type="match status" value="1"/>
</dbReference>
<reference evidence="4 5" key="1">
    <citation type="submission" date="2020-08" db="EMBL/GenBank/DDBJ databases">
        <title>Bridging the membrane lipid divide: bacteria of the FCB group superphylum have the potential to synthesize archaeal ether lipids.</title>
        <authorList>
            <person name="Villanueva L."/>
            <person name="Von Meijenfeldt F.A.B."/>
            <person name="Westbye A.B."/>
            <person name="Yadav S."/>
            <person name="Hopmans E.C."/>
            <person name="Dutilh B.E."/>
            <person name="Sinninghe Damste J.S."/>
        </authorList>
    </citation>
    <scope>NUCLEOTIDE SEQUENCE [LARGE SCALE GENOMIC DNA]</scope>
    <source>
        <strain evidence="4">NIOZ-UU17</strain>
    </source>
</reference>
<dbReference type="EMBL" id="JACNIG010000098">
    <property type="protein sequence ID" value="MBC8430976.1"/>
    <property type="molecule type" value="Genomic_DNA"/>
</dbReference>
<evidence type="ECO:0000313" key="4">
    <source>
        <dbReference type="EMBL" id="MBC8430976.1"/>
    </source>
</evidence>
<dbReference type="PANTHER" id="PTHR44591:SF3">
    <property type="entry name" value="RESPONSE REGULATORY DOMAIN-CONTAINING PROTEIN"/>
    <property type="match status" value="1"/>
</dbReference>
<organism evidence="4 5">
    <name type="scientific">Candidatus Desulfatibia vada</name>
    <dbReference type="NCBI Taxonomy" id="2841696"/>
    <lineage>
        <taxon>Bacteria</taxon>
        <taxon>Pseudomonadati</taxon>
        <taxon>Thermodesulfobacteriota</taxon>
        <taxon>Desulfobacteria</taxon>
        <taxon>Desulfobacterales</taxon>
        <taxon>Desulfobacterales incertae sedis</taxon>
        <taxon>Candidatus Desulfatibia</taxon>
    </lineage>
</organism>
<dbReference type="Gene3D" id="3.40.50.2300">
    <property type="match status" value="1"/>
</dbReference>
<dbReference type="InterPro" id="IPR001789">
    <property type="entry name" value="Sig_transdc_resp-reg_receiver"/>
</dbReference>
<evidence type="ECO:0000256" key="2">
    <source>
        <dbReference type="PROSITE-ProRule" id="PRU00169"/>
    </source>
</evidence>
<comment type="caution">
    <text evidence="4">The sequence shown here is derived from an EMBL/GenBank/DDBJ whole genome shotgun (WGS) entry which is preliminary data.</text>
</comment>
<sequence>MPETDNYFSIPKAAKHCSISRVTLWRWVRSGKLKAFLTPGGQYRIRKEDLDLFISGKMGHLPQADFLKEKKILIVDDDSGVQKLLIRMVSTNGFRAEVASDGFEAGVKTAQFKPDLIVLDLYMPGMDGFEVCKQIKENSNTSHIKILAITGYDTKENKDRILEAGADGYLVKPVERKTLLQNIDDLLKGEV</sequence>
<dbReference type="Gene3D" id="1.10.1660.10">
    <property type="match status" value="1"/>
</dbReference>